<evidence type="ECO:0000313" key="4">
    <source>
        <dbReference type="Proteomes" id="UP000199069"/>
    </source>
</evidence>
<evidence type="ECO:0008006" key="6">
    <source>
        <dbReference type="Google" id="ProtNLM"/>
    </source>
</evidence>
<evidence type="ECO:0000313" key="5">
    <source>
        <dbReference type="Proteomes" id="UP000239560"/>
    </source>
</evidence>
<dbReference type="InterPro" id="IPR043047">
    <property type="entry name" value="Hri1_N_sf"/>
</dbReference>
<reference evidence="2 4" key="1">
    <citation type="submission" date="2015-07" db="EMBL/GenBank/DDBJ databases">
        <authorList>
            <person name="Cajimat M.N.B."/>
            <person name="Milazzo M.L."/>
            <person name="Fulhorst C.F."/>
        </authorList>
    </citation>
    <scope>NUCLEOTIDE SEQUENCE [LARGE SCALE GENOMIC DNA]</scope>
    <source>
        <strain evidence="2">Single colony</strain>
    </source>
</reference>
<evidence type="ECO:0000313" key="3">
    <source>
        <dbReference type="EMBL" id="PRQ76684.1"/>
    </source>
</evidence>
<keyword evidence="4" id="KW-1185">Reference proteome</keyword>
<dbReference type="Pfam" id="PF16815">
    <property type="entry name" value="HRI1"/>
    <property type="match status" value="1"/>
</dbReference>
<sequence>MDPLVSTRLSLRWPPEPPTEEEEVLVVQGRSGFFLDLRVKQRRLELADGSHKQANAAKGNCEVTWATAGWKEVLAPRPGEDHPRARFTPVIDSRRPASSSRSRTSPPPDDSPPDEGSFKTLPNGDVLERGEMVNPETGKIAAYEEVWRRLPLSQDDGPPRIVILECVGDEADGKAFVGRVGDYKLGMVDGAGGFGVVRRERGDGVWRAVCATGAGRLLPTLDGVQEYVEGHTVQLAGRAWRVLESS</sequence>
<organism evidence="2 4">
    <name type="scientific">Rhodotorula toruloides</name>
    <name type="common">Yeast</name>
    <name type="synonym">Rhodosporidium toruloides</name>
    <dbReference type="NCBI Taxonomy" id="5286"/>
    <lineage>
        <taxon>Eukaryota</taxon>
        <taxon>Fungi</taxon>
        <taxon>Dikarya</taxon>
        <taxon>Basidiomycota</taxon>
        <taxon>Pucciniomycotina</taxon>
        <taxon>Microbotryomycetes</taxon>
        <taxon>Sporidiobolales</taxon>
        <taxon>Sporidiobolaceae</taxon>
        <taxon>Rhodotorula</taxon>
    </lineage>
</organism>
<proteinExistence type="predicted"/>
<dbReference type="Proteomes" id="UP000199069">
    <property type="component" value="Unassembled WGS sequence"/>
</dbReference>
<protein>
    <recommendedName>
        <fullName evidence="6">Protein HRI1</fullName>
    </recommendedName>
</protein>
<dbReference type="OrthoDB" id="4045395at2759"/>
<dbReference type="AlphaFoldDB" id="A0A0K3C614"/>
<accession>A0A0K3C614</accession>
<evidence type="ECO:0000256" key="1">
    <source>
        <dbReference type="SAM" id="MobiDB-lite"/>
    </source>
</evidence>
<dbReference type="EMBL" id="CWKI01000002">
    <property type="protein sequence ID" value="CTR05144.1"/>
    <property type="molecule type" value="Genomic_DNA"/>
</dbReference>
<dbReference type="InterPro" id="IPR031818">
    <property type="entry name" value="Hri1"/>
</dbReference>
<dbReference type="Proteomes" id="UP000239560">
    <property type="component" value="Unassembled WGS sequence"/>
</dbReference>
<name>A0A0K3C614_RHOTO</name>
<dbReference type="STRING" id="5286.A0A0K3C614"/>
<gene>
    <name evidence="2" type="primary">FGENESH: predicted gene_2.174</name>
    <name evidence="3" type="ORF">AAT19DRAFT_12102</name>
    <name evidence="2" type="ORF">BN2166_0010050</name>
</gene>
<evidence type="ECO:0000313" key="2">
    <source>
        <dbReference type="EMBL" id="CTR05144.1"/>
    </source>
</evidence>
<dbReference type="Gene3D" id="2.40.128.320">
    <property type="entry name" value="Protein HRI1, N-terminal domain"/>
    <property type="match status" value="1"/>
</dbReference>
<reference evidence="3 5" key="2">
    <citation type="journal article" date="2018" name="Elife">
        <title>Functional genomics of lipid metabolism in the oleaginous yeast Rhodosporidium toruloides.</title>
        <authorList>
            <person name="Coradetti S.T."/>
            <person name="Pinel D."/>
            <person name="Geiselman G."/>
            <person name="Ito M."/>
            <person name="Mondo S."/>
            <person name="Reilly M.C."/>
            <person name="Cheng Y.F."/>
            <person name="Bauer S."/>
            <person name="Grigoriev I."/>
            <person name="Gladden J.M."/>
            <person name="Simmons B.A."/>
            <person name="Brem R."/>
            <person name="Arkin A.P."/>
            <person name="Skerker J.M."/>
        </authorList>
    </citation>
    <scope>NUCLEOTIDE SEQUENCE [LARGE SCALE GENOMIC DNA]</scope>
    <source>
        <strain evidence="3 5">NBRC 0880</strain>
    </source>
</reference>
<dbReference type="OMA" id="FTHAIDS"/>
<dbReference type="EMBL" id="LCTV02000002">
    <property type="protein sequence ID" value="PRQ76684.1"/>
    <property type="molecule type" value="Genomic_DNA"/>
</dbReference>
<feature type="region of interest" description="Disordered" evidence="1">
    <location>
        <begin position="74"/>
        <end position="130"/>
    </location>
</feature>